<evidence type="ECO:0000313" key="10">
    <source>
        <dbReference type="EMBL" id="KAJ3586040.1"/>
    </source>
</evidence>
<protein>
    <recommendedName>
        <fullName evidence="6">Transmembrane protein 198</fullName>
    </recommendedName>
</protein>
<evidence type="ECO:0000256" key="2">
    <source>
        <dbReference type="ARBA" id="ARBA00006244"/>
    </source>
</evidence>
<keyword evidence="5 8" id="KW-0472">Membrane</keyword>
<evidence type="ECO:0000256" key="6">
    <source>
        <dbReference type="ARBA" id="ARBA00049737"/>
    </source>
</evidence>
<dbReference type="InterPro" id="IPR040236">
    <property type="entry name" value="TMEM198"/>
</dbReference>
<organism evidence="10 11">
    <name type="scientific">Muraenolepis orangiensis</name>
    <name type="common">Patagonian moray cod</name>
    <dbReference type="NCBI Taxonomy" id="630683"/>
    <lineage>
        <taxon>Eukaryota</taxon>
        <taxon>Metazoa</taxon>
        <taxon>Chordata</taxon>
        <taxon>Craniata</taxon>
        <taxon>Vertebrata</taxon>
        <taxon>Euteleostomi</taxon>
        <taxon>Actinopterygii</taxon>
        <taxon>Neopterygii</taxon>
        <taxon>Teleostei</taxon>
        <taxon>Neoteleostei</taxon>
        <taxon>Acanthomorphata</taxon>
        <taxon>Zeiogadaria</taxon>
        <taxon>Gadariae</taxon>
        <taxon>Gadiformes</taxon>
        <taxon>Muraenolepidoidei</taxon>
        <taxon>Muraenolepididae</taxon>
        <taxon>Muraenolepis</taxon>
    </lineage>
</organism>
<feature type="transmembrane region" description="Helical" evidence="8">
    <location>
        <begin position="147"/>
        <end position="166"/>
    </location>
</feature>
<proteinExistence type="inferred from homology"/>
<dbReference type="OrthoDB" id="115781at2759"/>
<feature type="domain" description="TM7S3/TM198-like" evidence="9">
    <location>
        <begin position="40"/>
        <end position="239"/>
    </location>
</feature>
<keyword evidence="3 8" id="KW-0812">Transmembrane</keyword>
<comment type="subcellular location">
    <subcellularLocation>
        <location evidence="1">Membrane</location>
        <topology evidence="1">Multi-pass membrane protein</topology>
    </subcellularLocation>
</comment>
<comment type="similarity">
    <text evidence="2">Belongs to the TMEM198 family.</text>
</comment>
<evidence type="ECO:0000256" key="3">
    <source>
        <dbReference type="ARBA" id="ARBA00022692"/>
    </source>
</evidence>
<feature type="compositionally biased region" description="Basic residues" evidence="7">
    <location>
        <begin position="271"/>
        <end position="288"/>
    </location>
</feature>
<evidence type="ECO:0000256" key="4">
    <source>
        <dbReference type="ARBA" id="ARBA00022989"/>
    </source>
</evidence>
<keyword evidence="11" id="KW-1185">Reference proteome</keyword>
<evidence type="ECO:0000256" key="7">
    <source>
        <dbReference type="SAM" id="MobiDB-lite"/>
    </source>
</evidence>
<accession>A0A9Q0DFG2</accession>
<feature type="transmembrane region" description="Helical" evidence="8">
    <location>
        <begin position="60"/>
        <end position="80"/>
    </location>
</feature>
<feature type="transmembrane region" description="Helical" evidence="8">
    <location>
        <begin position="218"/>
        <end position="237"/>
    </location>
</feature>
<feature type="region of interest" description="Disordered" evidence="7">
    <location>
        <begin position="261"/>
        <end position="294"/>
    </location>
</feature>
<feature type="transmembrane region" description="Helical" evidence="8">
    <location>
        <begin position="34"/>
        <end position="53"/>
    </location>
</feature>
<comment type="caution">
    <text evidence="10">The sequence shown here is derived from an EMBL/GenBank/DDBJ whole genome shotgun (WGS) entry which is preliminary data.</text>
</comment>
<feature type="transmembrane region" description="Helical" evidence="8">
    <location>
        <begin position="100"/>
        <end position="120"/>
    </location>
</feature>
<dbReference type="GO" id="GO:0005886">
    <property type="term" value="C:plasma membrane"/>
    <property type="evidence" value="ECO:0007669"/>
    <property type="project" value="TreeGrafter"/>
</dbReference>
<evidence type="ECO:0000256" key="1">
    <source>
        <dbReference type="ARBA" id="ARBA00004141"/>
    </source>
</evidence>
<dbReference type="AlphaFoldDB" id="A0A9Q0DFG2"/>
<name>A0A9Q0DFG2_9TELE</name>
<evidence type="ECO:0000256" key="5">
    <source>
        <dbReference type="ARBA" id="ARBA00023136"/>
    </source>
</evidence>
<feature type="transmembrane region" description="Helical" evidence="8">
    <location>
        <begin position="173"/>
        <end position="194"/>
    </location>
</feature>
<dbReference type="PANTHER" id="PTHR31247:SF17">
    <property type="entry name" value="DUF4203 DOMAIN-CONTAINING PROTEIN"/>
    <property type="match status" value="1"/>
</dbReference>
<dbReference type="EMBL" id="JANIIK010000117">
    <property type="protein sequence ID" value="KAJ3586040.1"/>
    <property type="molecule type" value="Genomic_DNA"/>
</dbReference>
<sequence length="356" mass="37545">MANASSLDVTEAPGAVSTEVDPACAWEMRQEYDVIPTIVCSICLSVGLVYCFLGYRCFKMVMFLSGFMLGSAVVCLLSVVQKDSVLDTELSLETKAGMSLGVGVLCGLLTMLLSTLGLILTGLQLGGVLAGAVLLAVAQLHPTLAPWWAPLTGLLATSVLFGLLTLRWQKPLVILSTAVFGATAMALSVDYLVASDASALVVHACNIFSGVAASPLCWLSWAMAGVGPVLCLAGLLVQWRFTAAGMSLAGSAEFKKQQDQAKALTGTSQYRRSHRRANSHGRHRRPPPLKRYTGDVLAPSYIQSLKDRQMGTASSSGSSVSTVTCTVVDFDFETGSMAPLTASAAPLKAPSSRFRL</sequence>
<gene>
    <name evidence="10" type="ORF">NHX12_012442</name>
</gene>
<dbReference type="InterPro" id="IPR025256">
    <property type="entry name" value="TM7S3/TM198-like_dom"/>
</dbReference>
<dbReference type="Pfam" id="PF13886">
    <property type="entry name" value="TM7S3_TM198"/>
    <property type="match status" value="1"/>
</dbReference>
<evidence type="ECO:0000259" key="9">
    <source>
        <dbReference type="Pfam" id="PF13886"/>
    </source>
</evidence>
<evidence type="ECO:0000313" key="11">
    <source>
        <dbReference type="Proteomes" id="UP001148018"/>
    </source>
</evidence>
<evidence type="ECO:0000256" key="8">
    <source>
        <dbReference type="SAM" id="Phobius"/>
    </source>
</evidence>
<keyword evidence="4 8" id="KW-1133">Transmembrane helix</keyword>
<dbReference type="PANTHER" id="PTHR31247">
    <property type="entry name" value="TRANSMEMBRANE PROTEIN 198 FAMILY MEMBER"/>
    <property type="match status" value="1"/>
</dbReference>
<reference evidence="10" key="1">
    <citation type="submission" date="2022-07" db="EMBL/GenBank/DDBJ databases">
        <title>Chromosome-level genome of Muraenolepis orangiensis.</title>
        <authorList>
            <person name="Kim J."/>
        </authorList>
    </citation>
    <scope>NUCLEOTIDE SEQUENCE</scope>
    <source>
        <strain evidence="10">KU_S4_2022</strain>
        <tissue evidence="10">Muscle</tissue>
    </source>
</reference>
<dbReference type="Proteomes" id="UP001148018">
    <property type="component" value="Unassembled WGS sequence"/>
</dbReference>